<evidence type="ECO:0008006" key="5">
    <source>
        <dbReference type="Google" id="ProtNLM"/>
    </source>
</evidence>
<feature type="signal peptide" evidence="2">
    <location>
        <begin position="1"/>
        <end position="20"/>
    </location>
</feature>
<dbReference type="Proteomes" id="UP000245870">
    <property type="component" value="Unassembled WGS sequence"/>
</dbReference>
<gene>
    <name evidence="3" type="ORF">C7379_10936</name>
</gene>
<organism evidence="3 4">
    <name type="scientific">Hallella colorans</name>
    <dbReference type="NCBI Taxonomy" id="1703337"/>
    <lineage>
        <taxon>Bacteria</taxon>
        <taxon>Pseudomonadati</taxon>
        <taxon>Bacteroidota</taxon>
        <taxon>Bacteroidia</taxon>
        <taxon>Bacteroidales</taxon>
        <taxon>Prevotellaceae</taxon>
        <taxon>Hallella</taxon>
    </lineage>
</organism>
<name>A0A2U0U7V3_9BACT</name>
<dbReference type="RefSeq" id="WP_116616453.1">
    <property type="nucleotide sequence ID" value="NZ_CAMYAR010000002.1"/>
</dbReference>
<evidence type="ECO:0000313" key="4">
    <source>
        <dbReference type="Proteomes" id="UP000245870"/>
    </source>
</evidence>
<keyword evidence="4" id="KW-1185">Reference proteome</keyword>
<protein>
    <recommendedName>
        <fullName evidence="5">YXWGXW repeat-containing protein</fullName>
    </recommendedName>
</protein>
<keyword evidence="2" id="KW-0732">Signal</keyword>
<reference evidence="3 4" key="1">
    <citation type="submission" date="2018-05" db="EMBL/GenBank/DDBJ databases">
        <title>Genomic Encyclopedia of Type Strains, Phase IV (KMG-IV): sequencing the most valuable type-strain genomes for metagenomic binning, comparative biology and taxonomic classification.</title>
        <authorList>
            <person name="Goeker M."/>
        </authorList>
    </citation>
    <scope>NUCLEOTIDE SEQUENCE [LARGE SCALE GENOMIC DNA]</scope>
    <source>
        <strain evidence="3 4">DSM 100333</strain>
    </source>
</reference>
<dbReference type="EMBL" id="QENY01000009">
    <property type="protein sequence ID" value="PVX53697.1"/>
    <property type="molecule type" value="Genomic_DNA"/>
</dbReference>
<feature type="compositionally biased region" description="Gly residues" evidence="1">
    <location>
        <begin position="286"/>
        <end position="325"/>
    </location>
</feature>
<proteinExistence type="predicted"/>
<evidence type="ECO:0000256" key="1">
    <source>
        <dbReference type="SAM" id="MobiDB-lite"/>
    </source>
</evidence>
<accession>A0A2U0U7V3</accession>
<feature type="region of interest" description="Disordered" evidence="1">
    <location>
        <begin position="240"/>
        <end position="325"/>
    </location>
</feature>
<sequence length="325" mass="37203">MKKLMMLLVFAGAFSTQGMAQSDDLYFVPERMPKSVETTSSNDKPAYYRGADCGVDEYNRAGKFRSYYQKIGNDSLGNDIIVMRNGKGVYPDTSYVDTMYVYSDAPQFDDDYFYTRRMSRWDDFYDPWLYGYGAWRYGWYNRWYDPWYYGYRGWYDPWYMGYYGGWYDPWYYGYAGWYSPYYMNWYGRPWGWYGGGYARVREGNPSGLTGDRTWSFENRGPATGYGRFGRGYSYKNGASTSTYTNRSARNRSFGRRTNSTWPNTMNSRSNRPFDQSRSVTPSYGSGSRGFGGTSGGSFGGARSGGGGFGGGHAPSTGGGHFGRGR</sequence>
<feature type="chain" id="PRO_5015780054" description="YXWGXW repeat-containing protein" evidence="2">
    <location>
        <begin position="21"/>
        <end position="325"/>
    </location>
</feature>
<dbReference type="AlphaFoldDB" id="A0A2U0U7V3"/>
<evidence type="ECO:0000313" key="3">
    <source>
        <dbReference type="EMBL" id="PVX53697.1"/>
    </source>
</evidence>
<feature type="compositionally biased region" description="Polar residues" evidence="1">
    <location>
        <begin position="255"/>
        <end position="283"/>
    </location>
</feature>
<comment type="caution">
    <text evidence="3">The sequence shown here is derived from an EMBL/GenBank/DDBJ whole genome shotgun (WGS) entry which is preliminary data.</text>
</comment>
<dbReference type="OrthoDB" id="1083231at2"/>
<evidence type="ECO:0000256" key="2">
    <source>
        <dbReference type="SAM" id="SignalP"/>
    </source>
</evidence>